<dbReference type="KEGG" id="mfu:LILAB_21890"/>
<dbReference type="AlphaFoldDB" id="F8CHG0"/>
<accession>F8CHG0</accession>
<dbReference type="HOGENOM" id="CLU_2524070_0_0_7"/>
<reference evidence="1 2" key="1">
    <citation type="journal article" date="2011" name="J. Bacteriol.">
        <title>Genome sequence of the halotolerant marine bacterium Myxococcus fulvus HW-1.</title>
        <authorList>
            <person name="Li Z.F."/>
            <person name="Li X."/>
            <person name="Liu H."/>
            <person name="Liu X."/>
            <person name="Han K."/>
            <person name="Wu Z.H."/>
            <person name="Hu W."/>
            <person name="Li F.F."/>
            <person name="Li Y.Z."/>
        </authorList>
    </citation>
    <scope>NUCLEOTIDE SEQUENCE [LARGE SCALE GENOMIC DNA]</scope>
    <source>
        <strain evidence="2">ATCC BAA-855 / HW-1</strain>
    </source>
</reference>
<name>F8CHG0_MYXFH</name>
<organism evidence="1 2">
    <name type="scientific">Myxococcus fulvus (strain ATCC BAA-855 / HW-1)</name>
    <dbReference type="NCBI Taxonomy" id="483219"/>
    <lineage>
        <taxon>Bacteria</taxon>
        <taxon>Pseudomonadati</taxon>
        <taxon>Myxococcota</taxon>
        <taxon>Myxococcia</taxon>
        <taxon>Myxococcales</taxon>
        <taxon>Cystobacterineae</taxon>
        <taxon>Myxococcaceae</taxon>
        <taxon>Myxococcus</taxon>
    </lineage>
</organism>
<gene>
    <name evidence="1" type="ordered locus">LILAB_21890</name>
</gene>
<evidence type="ECO:0000313" key="1">
    <source>
        <dbReference type="EMBL" id="AEI66278.1"/>
    </source>
</evidence>
<sequence length="84" mass="9112">MEVMTSACASAMSPLNSVTVFVFMAASLSKSSVCFLSSSSGASWPWRFLSDSAVSSTPAASWMRPWFRSSDPSANQRLIRPRLT</sequence>
<proteinExistence type="predicted"/>
<dbReference type="Proteomes" id="UP000000488">
    <property type="component" value="Chromosome"/>
</dbReference>
<protein>
    <submittedName>
        <fullName evidence="1">Uncharacterized protein</fullName>
    </submittedName>
</protein>
<evidence type="ECO:0000313" key="2">
    <source>
        <dbReference type="Proteomes" id="UP000000488"/>
    </source>
</evidence>
<dbReference type="EMBL" id="CP002830">
    <property type="protein sequence ID" value="AEI66278.1"/>
    <property type="molecule type" value="Genomic_DNA"/>
</dbReference>